<organism evidence="1 2">
    <name type="scientific">Streptococcus agalactiae LMG 14747</name>
    <dbReference type="NCBI Taxonomy" id="1154860"/>
    <lineage>
        <taxon>Bacteria</taxon>
        <taxon>Bacillati</taxon>
        <taxon>Bacillota</taxon>
        <taxon>Bacilli</taxon>
        <taxon>Lactobacillales</taxon>
        <taxon>Streptococcaceae</taxon>
        <taxon>Streptococcus</taxon>
    </lineage>
</organism>
<protein>
    <submittedName>
        <fullName evidence="1">Uncharacterized protein</fullName>
    </submittedName>
</protein>
<comment type="caution">
    <text evidence="1">The sequence shown here is derived from an EMBL/GenBank/DDBJ whole genome shotgun (WGS) entry which is preliminary data.</text>
</comment>
<evidence type="ECO:0000313" key="1">
    <source>
        <dbReference type="EMBL" id="ESV55659.1"/>
    </source>
</evidence>
<dbReference type="Proteomes" id="UP000018482">
    <property type="component" value="Unassembled WGS sequence"/>
</dbReference>
<proteinExistence type="predicted"/>
<gene>
    <name evidence="1" type="ORF">SAG0136_10775</name>
</gene>
<dbReference type="AlphaFoldDB" id="V6Z7Q5"/>
<reference evidence="1 2" key="1">
    <citation type="submission" date="2013-05" db="EMBL/GenBank/DDBJ databases">
        <authorList>
            <person name="Richards V.P."/>
            <person name="Durkin S.A.S."/>
            <person name="Kim M."/>
            <person name="Pavinski Bitar P.D."/>
            <person name="Stanhope M.J."/>
            <person name="Town C.D."/>
            <person name="Venter J.C."/>
        </authorList>
    </citation>
    <scope>NUCLEOTIDE SEQUENCE [LARGE SCALE GENOMIC DNA]</scope>
    <source>
        <strain evidence="1 2">LMG 14747</strain>
    </source>
</reference>
<dbReference type="EMBL" id="ANQC01000139">
    <property type="protein sequence ID" value="ESV55659.1"/>
    <property type="molecule type" value="Genomic_DNA"/>
</dbReference>
<accession>V6Z7Q5</accession>
<evidence type="ECO:0000313" key="2">
    <source>
        <dbReference type="Proteomes" id="UP000018482"/>
    </source>
</evidence>
<name>V6Z7Q5_STRAG</name>
<sequence>MRLKQLFVLITSLVLVLSASSVYADQKKLLLYQLIQIPNLSLIKKMASSKVMILMLLRPFLKTPNATK</sequence>